<dbReference type="GO" id="GO:0006450">
    <property type="term" value="P:regulation of translational fidelity"/>
    <property type="evidence" value="ECO:0007669"/>
    <property type="project" value="InterPro"/>
</dbReference>
<comment type="function">
    <text evidence="1">Allows the formation of correctly charged Asn-tRNA(Asn) or Gln-tRNA(Gln) through the transamidation of misacylated Asp-tRNA(Asn) or Glu-tRNA(Gln) in organisms which lack either or both of asparaginyl-tRNA or glutaminyl-tRNA synthetases. The reaction takes place in the presence of glutamine and ATP through an activated phospho-Asp-tRNA(Asn) or phospho-Glu-tRNA(Gln).</text>
</comment>
<accession>A0A1G2Q1K9</accession>
<comment type="catalytic activity">
    <reaction evidence="1">
        <text>L-glutamyl-tRNA(Gln) + L-glutamine + ATP + H2O = L-glutaminyl-tRNA(Gln) + L-glutamate + ADP + phosphate + H(+)</text>
        <dbReference type="Rhea" id="RHEA:17521"/>
        <dbReference type="Rhea" id="RHEA-COMP:9681"/>
        <dbReference type="Rhea" id="RHEA-COMP:9684"/>
        <dbReference type="ChEBI" id="CHEBI:15377"/>
        <dbReference type="ChEBI" id="CHEBI:15378"/>
        <dbReference type="ChEBI" id="CHEBI:29985"/>
        <dbReference type="ChEBI" id="CHEBI:30616"/>
        <dbReference type="ChEBI" id="CHEBI:43474"/>
        <dbReference type="ChEBI" id="CHEBI:58359"/>
        <dbReference type="ChEBI" id="CHEBI:78520"/>
        <dbReference type="ChEBI" id="CHEBI:78521"/>
        <dbReference type="ChEBI" id="CHEBI:456216"/>
    </reaction>
</comment>
<dbReference type="GO" id="GO:0050566">
    <property type="term" value="F:asparaginyl-tRNA synthase (glutamine-hydrolyzing) activity"/>
    <property type="evidence" value="ECO:0007669"/>
    <property type="project" value="RHEA"/>
</dbReference>
<keyword evidence="1" id="KW-0067">ATP-binding</keyword>
<dbReference type="PANTHER" id="PTHR15004:SF0">
    <property type="entry name" value="GLUTAMYL-TRNA(GLN) AMIDOTRANSFERASE SUBUNIT C, MITOCHONDRIAL"/>
    <property type="match status" value="1"/>
</dbReference>
<dbReference type="EC" id="6.3.5.-" evidence="1"/>
<evidence type="ECO:0000313" key="3">
    <source>
        <dbReference type="Proteomes" id="UP000177575"/>
    </source>
</evidence>
<dbReference type="EMBL" id="MHTC01000048">
    <property type="protein sequence ID" value="OHA54457.1"/>
    <property type="molecule type" value="Genomic_DNA"/>
</dbReference>
<protein>
    <recommendedName>
        <fullName evidence="1">Aspartyl/glutamyl-tRNA(Asn/Gln) amidotransferase subunit C</fullName>
        <shortName evidence="1">Asp/Glu-ADT subunit C</shortName>
        <ecNumber evidence="1">6.3.5.-</ecNumber>
    </recommendedName>
</protein>
<comment type="catalytic activity">
    <reaction evidence="1">
        <text>L-aspartyl-tRNA(Asn) + L-glutamine + ATP + H2O = L-asparaginyl-tRNA(Asn) + L-glutamate + ADP + phosphate + 2 H(+)</text>
        <dbReference type="Rhea" id="RHEA:14513"/>
        <dbReference type="Rhea" id="RHEA-COMP:9674"/>
        <dbReference type="Rhea" id="RHEA-COMP:9677"/>
        <dbReference type="ChEBI" id="CHEBI:15377"/>
        <dbReference type="ChEBI" id="CHEBI:15378"/>
        <dbReference type="ChEBI" id="CHEBI:29985"/>
        <dbReference type="ChEBI" id="CHEBI:30616"/>
        <dbReference type="ChEBI" id="CHEBI:43474"/>
        <dbReference type="ChEBI" id="CHEBI:58359"/>
        <dbReference type="ChEBI" id="CHEBI:78515"/>
        <dbReference type="ChEBI" id="CHEBI:78516"/>
        <dbReference type="ChEBI" id="CHEBI:456216"/>
    </reaction>
</comment>
<dbReference type="GO" id="GO:0070681">
    <property type="term" value="P:glutaminyl-tRNAGln biosynthesis via transamidation"/>
    <property type="evidence" value="ECO:0007669"/>
    <property type="project" value="TreeGrafter"/>
</dbReference>
<evidence type="ECO:0000313" key="2">
    <source>
        <dbReference type="EMBL" id="OHA54457.1"/>
    </source>
</evidence>
<dbReference type="HAMAP" id="MF_00122">
    <property type="entry name" value="GatC"/>
    <property type="match status" value="1"/>
</dbReference>
<comment type="subunit">
    <text evidence="1">Heterotrimer of A, B and C subunits.</text>
</comment>
<dbReference type="Pfam" id="PF02686">
    <property type="entry name" value="GatC"/>
    <property type="match status" value="1"/>
</dbReference>
<dbReference type="Gene3D" id="1.10.20.60">
    <property type="entry name" value="Glu-tRNAGln amidotransferase C subunit, N-terminal domain"/>
    <property type="match status" value="1"/>
</dbReference>
<dbReference type="Proteomes" id="UP000177575">
    <property type="component" value="Unassembled WGS sequence"/>
</dbReference>
<organism evidence="2 3">
    <name type="scientific">Candidatus Veblenbacteria bacterium RIFOXYB1_FULL_43_13</name>
    <dbReference type="NCBI Taxonomy" id="1802426"/>
    <lineage>
        <taxon>Bacteria</taxon>
        <taxon>Candidatus Vebleniibacteriota</taxon>
    </lineage>
</organism>
<dbReference type="GO" id="GO:0005524">
    <property type="term" value="F:ATP binding"/>
    <property type="evidence" value="ECO:0007669"/>
    <property type="project" value="UniProtKB-KW"/>
</dbReference>
<comment type="caution">
    <text evidence="2">The sequence shown here is derived from an EMBL/GenBank/DDBJ whole genome shotgun (WGS) entry which is preliminary data.</text>
</comment>
<proteinExistence type="inferred from homology"/>
<sequence>MTLTTKEVEHLAKLARLELTPAEVEQYAAQLGEVLAYVAKLQTIKGQAESSNPEGVKLRADEVKVWPNAEKLIKAAPEQENNAVSVPEVFTNRE</sequence>
<keyword evidence="1" id="KW-0436">Ligase</keyword>
<dbReference type="AlphaFoldDB" id="A0A1G2Q1K9"/>
<dbReference type="NCBIfam" id="TIGR00135">
    <property type="entry name" value="gatC"/>
    <property type="match status" value="1"/>
</dbReference>
<dbReference type="SUPFAM" id="SSF141000">
    <property type="entry name" value="Glu-tRNAGln amidotransferase C subunit"/>
    <property type="match status" value="1"/>
</dbReference>
<name>A0A1G2Q1K9_9BACT</name>
<dbReference type="PANTHER" id="PTHR15004">
    <property type="entry name" value="GLUTAMYL-TRNA(GLN) AMIDOTRANSFERASE SUBUNIT C, MITOCHONDRIAL"/>
    <property type="match status" value="1"/>
</dbReference>
<comment type="similarity">
    <text evidence="1">Belongs to the GatC family.</text>
</comment>
<dbReference type="InterPro" id="IPR036113">
    <property type="entry name" value="Asp/Glu-ADT_sf_sub_c"/>
</dbReference>
<dbReference type="GO" id="GO:0050567">
    <property type="term" value="F:glutaminyl-tRNA synthase (glutamine-hydrolyzing) activity"/>
    <property type="evidence" value="ECO:0007669"/>
    <property type="project" value="UniProtKB-UniRule"/>
</dbReference>
<keyword evidence="1" id="KW-0648">Protein biosynthesis</keyword>
<evidence type="ECO:0000256" key="1">
    <source>
        <dbReference type="HAMAP-Rule" id="MF_00122"/>
    </source>
</evidence>
<dbReference type="GO" id="GO:0006412">
    <property type="term" value="P:translation"/>
    <property type="evidence" value="ECO:0007669"/>
    <property type="project" value="UniProtKB-UniRule"/>
</dbReference>
<gene>
    <name evidence="1" type="primary">gatC</name>
    <name evidence="2" type="ORF">A2388_02450</name>
</gene>
<reference evidence="2 3" key="1">
    <citation type="journal article" date="2016" name="Nat. Commun.">
        <title>Thousands of microbial genomes shed light on interconnected biogeochemical processes in an aquifer system.</title>
        <authorList>
            <person name="Anantharaman K."/>
            <person name="Brown C.T."/>
            <person name="Hug L.A."/>
            <person name="Sharon I."/>
            <person name="Castelle C.J."/>
            <person name="Probst A.J."/>
            <person name="Thomas B.C."/>
            <person name="Singh A."/>
            <person name="Wilkins M.J."/>
            <person name="Karaoz U."/>
            <person name="Brodie E.L."/>
            <person name="Williams K.H."/>
            <person name="Hubbard S.S."/>
            <person name="Banfield J.F."/>
        </authorList>
    </citation>
    <scope>NUCLEOTIDE SEQUENCE [LARGE SCALE GENOMIC DNA]</scope>
</reference>
<dbReference type="InterPro" id="IPR003837">
    <property type="entry name" value="GatC"/>
</dbReference>
<keyword evidence="1" id="KW-0547">Nucleotide-binding</keyword>